<sequence>GSDIVIEGMYNPKNPYIPGLPSKELRDPDDEILAQVQADLGRGWTLRDLRELIGCPIGVGLYGTTKSYVAEMEPSFGGAIATRGNAKLMIKLGADIIDISDWGDLKARIRTINEIRNEIKDKAILSFSRIHGPGLFGHFAKKGLITKDEITEMVKAGIDIVNIPAVGTFPGYTINYASRLVGTIHDCGALAGLGIGTSQEGSDIETIRRIGFYSKMAGADIYGISDAGLSEAMPAPENIMALSTVIRGKRHTYLAKSRILVFFLMRNTKCRCRVSESCNFFWFPLL</sequence>
<dbReference type="InterPro" id="IPR057238">
    <property type="entry name" value="DUF7916"/>
</dbReference>
<proteinExistence type="predicted"/>
<reference evidence="2" key="1">
    <citation type="journal article" date="2014" name="Front. Microbiol.">
        <title>High frequency of phylogenetically diverse reductive dehalogenase-homologous genes in deep subseafloor sedimentary metagenomes.</title>
        <authorList>
            <person name="Kawai M."/>
            <person name="Futagami T."/>
            <person name="Toyoda A."/>
            <person name="Takaki Y."/>
            <person name="Nishi S."/>
            <person name="Hori S."/>
            <person name="Arai W."/>
            <person name="Tsubouchi T."/>
            <person name="Morono Y."/>
            <person name="Uchiyama I."/>
            <person name="Ito T."/>
            <person name="Fujiyama A."/>
            <person name="Inagaki F."/>
            <person name="Takami H."/>
        </authorList>
    </citation>
    <scope>NUCLEOTIDE SEQUENCE</scope>
    <source>
        <strain evidence="2">Expedition CK06-06</strain>
    </source>
</reference>
<comment type="caution">
    <text evidence="2">The sequence shown here is derived from an EMBL/GenBank/DDBJ whole genome shotgun (WGS) entry which is preliminary data.</text>
</comment>
<dbReference type="Pfam" id="PF25509">
    <property type="entry name" value="DUF7916"/>
    <property type="match status" value="1"/>
</dbReference>
<dbReference type="AlphaFoldDB" id="X1TCF5"/>
<accession>X1TCF5</accession>
<protein>
    <recommendedName>
        <fullName evidence="1">DUF7916 domain-containing protein</fullName>
    </recommendedName>
</protein>
<evidence type="ECO:0000259" key="1">
    <source>
        <dbReference type="Pfam" id="PF25509"/>
    </source>
</evidence>
<gene>
    <name evidence="2" type="ORF">S12H4_16340</name>
</gene>
<organism evidence="2">
    <name type="scientific">marine sediment metagenome</name>
    <dbReference type="NCBI Taxonomy" id="412755"/>
    <lineage>
        <taxon>unclassified sequences</taxon>
        <taxon>metagenomes</taxon>
        <taxon>ecological metagenomes</taxon>
    </lineage>
</organism>
<name>X1TCF5_9ZZZZ</name>
<feature type="non-terminal residue" evidence="2">
    <location>
        <position position="1"/>
    </location>
</feature>
<feature type="domain" description="DUF7916" evidence="1">
    <location>
        <begin position="1"/>
        <end position="254"/>
    </location>
</feature>
<dbReference type="EMBL" id="BARW01007899">
    <property type="protein sequence ID" value="GAI77724.1"/>
    <property type="molecule type" value="Genomic_DNA"/>
</dbReference>
<evidence type="ECO:0000313" key="2">
    <source>
        <dbReference type="EMBL" id="GAI77724.1"/>
    </source>
</evidence>